<dbReference type="EMBL" id="JAROCB010000001">
    <property type="protein sequence ID" value="MDN4595696.1"/>
    <property type="molecule type" value="Genomic_DNA"/>
</dbReference>
<evidence type="ECO:0000313" key="13">
    <source>
        <dbReference type="Proteomes" id="UP001174210"/>
    </source>
</evidence>
<keyword evidence="7" id="KW-0408">Iron</keyword>
<keyword evidence="8" id="KW-0411">Iron-sulfur</keyword>
<dbReference type="PANTHER" id="PTHR11601:SF34">
    <property type="entry name" value="CYSTEINE DESULFURASE"/>
    <property type="match status" value="1"/>
</dbReference>
<evidence type="ECO:0000256" key="6">
    <source>
        <dbReference type="ARBA" id="ARBA00022898"/>
    </source>
</evidence>
<proteinExistence type="inferred from homology"/>
<evidence type="ECO:0000256" key="8">
    <source>
        <dbReference type="ARBA" id="ARBA00023014"/>
    </source>
</evidence>
<evidence type="ECO:0000256" key="7">
    <source>
        <dbReference type="ARBA" id="ARBA00023004"/>
    </source>
</evidence>
<dbReference type="InterPro" id="IPR000192">
    <property type="entry name" value="Aminotrans_V_dom"/>
</dbReference>
<dbReference type="InterPro" id="IPR020578">
    <property type="entry name" value="Aminotrans_V_PyrdxlP_BS"/>
</dbReference>
<dbReference type="SUPFAM" id="SSF53383">
    <property type="entry name" value="PLP-dependent transferases"/>
    <property type="match status" value="1"/>
</dbReference>
<evidence type="ECO:0000256" key="1">
    <source>
        <dbReference type="ARBA" id="ARBA00001933"/>
    </source>
</evidence>
<keyword evidence="6" id="KW-0663">Pyridoxal phosphate</keyword>
<organism evidence="12 13">
    <name type="scientific">Leifsonia virtsii</name>
    <dbReference type="NCBI Taxonomy" id="3035915"/>
    <lineage>
        <taxon>Bacteria</taxon>
        <taxon>Bacillati</taxon>
        <taxon>Actinomycetota</taxon>
        <taxon>Actinomycetes</taxon>
        <taxon>Micrococcales</taxon>
        <taxon>Microbacteriaceae</taxon>
        <taxon>Leifsonia</taxon>
    </lineage>
</organism>
<dbReference type="PIRSF" id="PIRSF005572">
    <property type="entry name" value="NifS"/>
    <property type="match status" value="1"/>
</dbReference>
<evidence type="ECO:0000256" key="10">
    <source>
        <dbReference type="RuleBase" id="RU004504"/>
    </source>
</evidence>
<sequence>MIYLDAAATSPVRREVLEAMWPYLTGDFGNPSSHHAVGESAARGLADARAGVAAWLGCRASEVTFTSGGTEADNLAIKGIALANPRGRHLVTTRIEHEAVLESVDHLVRLHGFEVTFVPVGRDGLVAPSDFAAALRPDTTLASVMLANNEVGTVQPIAALAALAHERGVPLHTDAVQAAGWLPLDVGALGVDALSVCGHKIGAPKGVGALYVRGRIPVEPVIHGGGQERGRRSGTENVAGAVALATAVRLAAEGLAERAEAATAARDAFVAAVLAEAPGAQLTGHPASRLPGTASFVFPGTNGEAVLLELERRGIVSSSGSACAAGSEDASHVLLALGYPEDLARTAVRFSWGGDVDAQALLAVAPAVGEAVRTVASLGR</sequence>
<dbReference type="EC" id="2.8.1.7" evidence="3"/>
<dbReference type="Proteomes" id="UP001174210">
    <property type="component" value="Unassembled WGS sequence"/>
</dbReference>
<evidence type="ECO:0000256" key="9">
    <source>
        <dbReference type="ARBA" id="ARBA00050776"/>
    </source>
</evidence>
<comment type="catalytic activity">
    <reaction evidence="9">
        <text>(sulfur carrier)-H + L-cysteine = (sulfur carrier)-SH + L-alanine</text>
        <dbReference type="Rhea" id="RHEA:43892"/>
        <dbReference type="Rhea" id="RHEA-COMP:14737"/>
        <dbReference type="Rhea" id="RHEA-COMP:14739"/>
        <dbReference type="ChEBI" id="CHEBI:29917"/>
        <dbReference type="ChEBI" id="CHEBI:35235"/>
        <dbReference type="ChEBI" id="CHEBI:57972"/>
        <dbReference type="ChEBI" id="CHEBI:64428"/>
        <dbReference type="EC" id="2.8.1.7"/>
    </reaction>
</comment>
<keyword evidence="13" id="KW-1185">Reference proteome</keyword>
<evidence type="ECO:0000256" key="2">
    <source>
        <dbReference type="ARBA" id="ARBA00006490"/>
    </source>
</evidence>
<evidence type="ECO:0000256" key="5">
    <source>
        <dbReference type="ARBA" id="ARBA00022723"/>
    </source>
</evidence>
<protein>
    <recommendedName>
        <fullName evidence="3">cysteine desulfurase</fullName>
        <ecNumber evidence="3">2.8.1.7</ecNumber>
    </recommendedName>
</protein>
<comment type="cofactor">
    <cofactor evidence="1 10">
        <name>pyridoxal 5'-phosphate</name>
        <dbReference type="ChEBI" id="CHEBI:597326"/>
    </cofactor>
</comment>
<name>A0ABT8ITA5_9MICO</name>
<feature type="domain" description="Aminotransferase class V" evidence="11">
    <location>
        <begin position="2"/>
        <end position="351"/>
    </location>
</feature>
<dbReference type="RefSeq" id="WP_301215116.1">
    <property type="nucleotide sequence ID" value="NZ_JAROCB010000001.1"/>
</dbReference>
<dbReference type="InterPro" id="IPR015422">
    <property type="entry name" value="PyrdxlP-dep_Trfase_small"/>
</dbReference>
<dbReference type="Gene3D" id="1.10.260.50">
    <property type="match status" value="1"/>
</dbReference>
<dbReference type="PROSITE" id="PS00595">
    <property type="entry name" value="AA_TRANSFER_CLASS_5"/>
    <property type="match status" value="1"/>
</dbReference>
<reference evidence="12" key="1">
    <citation type="submission" date="2023-03" db="EMBL/GenBank/DDBJ databases">
        <title>MT1 and MT2 Draft Genomes of Novel Species.</title>
        <authorList>
            <person name="Venkateswaran K."/>
        </authorList>
    </citation>
    <scope>NUCLEOTIDE SEQUENCE</scope>
    <source>
        <strain evidence="12">F6_8S_P_1A</strain>
    </source>
</reference>
<comment type="similarity">
    <text evidence="2">Belongs to the class-V pyridoxal-phosphate-dependent aminotransferase family. NifS/IscS subfamily.</text>
</comment>
<evidence type="ECO:0000313" key="12">
    <source>
        <dbReference type="EMBL" id="MDN4595696.1"/>
    </source>
</evidence>
<evidence type="ECO:0000256" key="4">
    <source>
        <dbReference type="ARBA" id="ARBA00022679"/>
    </source>
</evidence>
<dbReference type="InterPro" id="IPR015424">
    <property type="entry name" value="PyrdxlP-dep_Trfase"/>
</dbReference>
<dbReference type="Gene3D" id="3.90.1150.10">
    <property type="entry name" value="Aspartate Aminotransferase, domain 1"/>
    <property type="match status" value="1"/>
</dbReference>
<dbReference type="InterPro" id="IPR015421">
    <property type="entry name" value="PyrdxlP-dep_Trfase_major"/>
</dbReference>
<accession>A0ABT8ITA5</accession>
<evidence type="ECO:0000259" key="11">
    <source>
        <dbReference type="Pfam" id="PF00266"/>
    </source>
</evidence>
<comment type="caution">
    <text evidence="12">The sequence shown here is derived from an EMBL/GenBank/DDBJ whole genome shotgun (WGS) entry which is preliminary data.</text>
</comment>
<dbReference type="Pfam" id="PF00266">
    <property type="entry name" value="Aminotran_5"/>
    <property type="match status" value="1"/>
</dbReference>
<gene>
    <name evidence="12" type="ORF">P5G59_00950</name>
</gene>
<dbReference type="InterPro" id="IPR016454">
    <property type="entry name" value="Cysteine_dSase"/>
</dbReference>
<dbReference type="PANTHER" id="PTHR11601">
    <property type="entry name" value="CYSTEINE DESULFURYLASE FAMILY MEMBER"/>
    <property type="match status" value="1"/>
</dbReference>
<dbReference type="Gene3D" id="3.40.640.10">
    <property type="entry name" value="Type I PLP-dependent aspartate aminotransferase-like (Major domain)"/>
    <property type="match status" value="1"/>
</dbReference>
<evidence type="ECO:0000256" key="3">
    <source>
        <dbReference type="ARBA" id="ARBA00012239"/>
    </source>
</evidence>
<keyword evidence="5" id="KW-0479">Metal-binding</keyword>
<keyword evidence="4" id="KW-0808">Transferase</keyword>